<accession>A0ABR8STF6</accession>
<evidence type="ECO:0000313" key="6">
    <source>
        <dbReference type="Proteomes" id="UP000608071"/>
    </source>
</evidence>
<evidence type="ECO:0000259" key="4">
    <source>
        <dbReference type="Pfam" id="PF13407"/>
    </source>
</evidence>
<evidence type="ECO:0000256" key="2">
    <source>
        <dbReference type="ARBA" id="ARBA00007639"/>
    </source>
</evidence>
<dbReference type="SUPFAM" id="SSF53822">
    <property type="entry name" value="Periplasmic binding protein-like I"/>
    <property type="match status" value="1"/>
</dbReference>
<feature type="domain" description="Periplasmic binding protein" evidence="4">
    <location>
        <begin position="48"/>
        <end position="295"/>
    </location>
</feature>
<protein>
    <submittedName>
        <fullName evidence="5">Substrate-binding domain-containing protein</fullName>
    </submittedName>
</protein>
<comment type="caution">
    <text evidence="5">The sequence shown here is derived from an EMBL/GenBank/DDBJ whole genome shotgun (WGS) entry which is preliminary data.</text>
</comment>
<organism evidence="5 6">
    <name type="scientific">Paenibacillus gallinarum</name>
    <dbReference type="NCBI Taxonomy" id="2762232"/>
    <lineage>
        <taxon>Bacteria</taxon>
        <taxon>Bacillati</taxon>
        <taxon>Bacillota</taxon>
        <taxon>Bacilli</taxon>
        <taxon>Bacillales</taxon>
        <taxon>Paenibacillaceae</taxon>
        <taxon>Paenibacillus</taxon>
    </lineage>
</organism>
<dbReference type="PANTHER" id="PTHR46847">
    <property type="entry name" value="D-ALLOSE-BINDING PERIPLASMIC PROTEIN-RELATED"/>
    <property type="match status" value="1"/>
</dbReference>
<dbReference type="InterPro" id="IPR025997">
    <property type="entry name" value="SBP_2_dom"/>
</dbReference>
<dbReference type="PANTHER" id="PTHR46847:SF1">
    <property type="entry name" value="D-ALLOSE-BINDING PERIPLASMIC PROTEIN-RELATED"/>
    <property type="match status" value="1"/>
</dbReference>
<comment type="subcellular location">
    <subcellularLocation>
        <location evidence="1">Cell envelope</location>
    </subcellularLocation>
</comment>
<sequence>MKKMLFVYGLLIFAFLIYVFQYMSEDNKQGDPAGMGLRGEISERYVMITFQSGLEYWKSVLKGFEDAADAMNVSIEYRGATNYDIHEQITVLEQAIAKKPAGIALSAMNSHALTAVINRAVDEGIPVVLFDAGAPNSKAHSLLATNNYNAGATAAKQMSELIGGQGEVAVITLPGQQNHIERTQGFTETMKESYPDIEVVDTVDGKGRIEVSRQQTEELLGKHPNLAGIFITEATGGVGVGEVVKARMEANKSRVQIISFDTNKGTLDMIQDGTISASIAQGTWNMGYWSLQYLFHLHHELTTPAPSATDVVSPLPVLVDTGINVVNKQNVEQYYAK</sequence>
<reference evidence="5 6" key="1">
    <citation type="submission" date="2020-08" db="EMBL/GenBank/DDBJ databases">
        <title>A Genomic Blueprint of the Chicken Gut Microbiome.</title>
        <authorList>
            <person name="Gilroy R."/>
            <person name="Ravi A."/>
            <person name="Getino M."/>
            <person name="Pursley I."/>
            <person name="Horton D.L."/>
            <person name="Alikhan N.-F."/>
            <person name="Baker D."/>
            <person name="Gharbi K."/>
            <person name="Hall N."/>
            <person name="Watson M."/>
            <person name="Adriaenssens E.M."/>
            <person name="Foster-Nyarko E."/>
            <person name="Jarju S."/>
            <person name="Secka A."/>
            <person name="Antonio M."/>
            <person name="Oren A."/>
            <person name="Chaudhuri R."/>
            <person name="La Ragione R.M."/>
            <person name="Hildebrand F."/>
            <person name="Pallen M.J."/>
        </authorList>
    </citation>
    <scope>NUCLEOTIDE SEQUENCE [LARGE SCALE GENOMIC DNA]</scope>
    <source>
        <strain evidence="5 6">Sa2BVA9</strain>
    </source>
</reference>
<dbReference type="Pfam" id="PF13407">
    <property type="entry name" value="Peripla_BP_4"/>
    <property type="match status" value="1"/>
</dbReference>
<keyword evidence="3" id="KW-0732">Signal</keyword>
<evidence type="ECO:0000256" key="3">
    <source>
        <dbReference type="ARBA" id="ARBA00022729"/>
    </source>
</evidence>
<keyword evidence="6" id="KW-1185">Reference proteome</keyword>
<dbReference type="EMBL" id="JACSQL010000001">
    <property type="protein sequence ID" value="MBD7966775.1"/>
    <property type="molecule type" value="Genomic_DNA"/>
</dbReference>
<proteinExistence type="inferred from homology"/>
<name>A0ABR8STF6_9BACL</name>
<dbReference type="CDD" id="cd19969">
    <property type="entry name" value="PBP1_ABC_sugar_binding-like"/>
    <property type="match status" value="1"/>
</dbReference>
<comment type="similarity">
    <text evidence="2">Belongs to the bacterial solute-binding protein 2 family.</text>
</comment>
<evidence type="ECO:0000256" key="1">
    <source>
        <dbReference type="ARBA" id="ARBA00004196"/>
    </source>
</evidence>
<dbReference type="InterPro" id="IPR028082">
    <property type="entry name" value="Peripla_BP_I"/>
</dbReference>
<gene>
    <name evidence="5" type="ORF">H9647_01740</name>
</gene>
<dbReference type="RefSeq" id="WP_191797614.1">
    <property type="nucleotide sequence ID" value="NZ_JACSQL010000001.1"/>
</dbReference>
<dbReference type="Proteomes" id="UP000608071">
    <property type="component" value="Unassembled WGS sequence"/>
</dbReference>
<evidence type="ECO:0000313" key="5">
    <source>
        <dbReference type="EMBL" id="MBD7966775.1"/>
    </source>
</evidence>
<dbReference type="Gene3D" id="3.40.50.2300">
    <property type="match status" value="2"/>
</dbReference>